<sequence>MAFINDVINHETSVSPSEKKGKTKTRTLTKPKPKSQGPEAFEALCKKGKKAKTKNTTLIQTTLKLDQQAGTKYQVDLTQYSRFEMSDPDHNKGKTSSEVELNIEPLILQIFGEIKSLLEDSEEDLEDVSDEKMYEVGEEVDDKQPHTEEEPQPTKHHSPKLSQEKSPFLPILVEPSLEASKNPNKSKKRRDLWTLKYLTTMFLPLKEFWLGIFKASHHFSMLSTLRTTGLNMKKLQPLMLISGLVFETLKADSAMKAAMQAMAETKTTTSASINSLSSQCASILESLNEDPEFNQRLIRLVKGYIQNSARLTEIANSMKELNFPSLQLRITNIENTQVTMQCTTAIPAVTPLEATTTVEGRILRNKSFLDTMPIPITIVRPTSKTVPKDEIIKSSSKPELNDPILEVLTPQQPKSPPYTTLMDNKGKGMARDIDDSSLKLIKTLKEAAQEAKLIALSKPELIKVVEEVASEAGVDPKALCSSKDGKEFLKKRDVEYNVLQREHLANLKKSRELKKRRFNQYVWTIPNRLKPEKIIDIHIHPNIKPVAISVYKNNDQRKFDVYKPFRMFLVNLESTHPFLFLKKFLPYPQAERALELETKVCIAGLECNRSLPEGIQFVNNMVIETLEHGIFFIDVFGNQAF</sequence>
<protein>
    <submittedName>
        <fullName evidence="2">Copia protein</fullName>
    </submittedName>
</protein>
<name>A0A6L2L255_TANCI</name>
<feature type="compositionally biased region" description="Basic residues" evidence="1">
    <location>
        <begin position="21"/>
        <end position="33"/>
    </location>
</feature>
<gene>
    <name evidence="2" type="ORF">Tci_027949</name>
</gene>
<feature type="region of interest" description="Disordered" evidence="1">
    <location>
        <begin position="1"/>
        <end position="39"/>
    </location>
</feature>
<dbReference type="AlphaFoldDB" id="A0A6L2L255"/>
<organism evidence="2">
    <name type="scientific">Tanacetum cinerariifolium</name>
    <name type="common">Dalmatian daisy</name>
    <name type="synonym">Chrysanthemum cinerariifolium</name>
    <dbReference type="NCBI Taxonomy" id="118510"/>
    <lineage>
        <taxon>Eukaryota</taxon>
        <taxon>Viridiplantae</taxon>
        <taxon>Streptophyta</taxon>
        <taxon>Embryophyta</taxon>
        <taxon>Tracheophyta</taxon>
        <taxon>Spermatophyta</taxon>
        <taxon>Magnoliopsida</taxon>
        <taxon>eudicotyledons</taxon>
        <taxon>Gunneridae</taxon>
        <taxon>Pentapetalae</taxon>
        <taxon>asterids</taxon>
        <taxon>campanulids</taxon>
        <taxon>Asterales</taxon>
        <taxon>Asteraceae</taxon>
        <taxon>Asteroideae</taxon>
        <taxon>Anthemideae</taxon>
        <taxon>Anthemidinae</taxon>
        <taxon>Tanacetum</taxon>
    </lineage>
</organism>
<reference evidence="2" key="1">
    <citation type="journal article" date="2019" name="Sci. Rep.">
        <title>Draft genome of Tanacetum cinerariifolium, the natural source of mosquito coil.</title>
        <authorList>
            <person name="Yamashiro T."/>
            <person name="Shiraishi A."/>
            <person name="Satake H."/>
            <person name="Nakayama K."/>
        </authorList>
    </citation>
    <scope>NUCLEOTIDE SEQUENCE</scope>
</reference>
<evidence type="ECO:0000256" key="1">
    <source>
        <dbReference type="SAM" id="MobiDB-lite"/>
    </source>
</evidence>
<feature type="region of interest" description="Disordered" evidence="1">
    <location>
        <begin position="121"/>
        <end position="165"/>
    </location>
</feature>
<accession>A0A6L2L255</accession>
<evidence type="ECO:0000313" key="2">
    <source>
        <dbReference type="EMBL" id="GEU55971.1"/>
    </source>
</evidence>
<feature type="compositionally biased region" description="Basic and acidic residues" evidence="1">
    <location>
        <begin position="142"/>
        <end position="153"/>
    </location>
</feature>
<comment type="caution">
    <text evidence="2">The sequence shown here is derived from an EMBL/GenBank/DDBJ whole genome shotgun (WGS) entry which is preliminary data.</text>
</comment>
<proteinExistence type="predicted"/>
<dbReference type="EMBL" id="BKCJ010003582">
    <property type="protein sequence ID" value="GEU55971.1"/>
    <property type="molecule type" value="Genomic_DNA"/>
</dbReference>